<dbReference type="GO" id="GO:0016740">
    <property type="term" value="F:transferase activity"/>
    <property type="evidence" value="ECO:0007669"/>
    <property type="project" value="UniProtKB-KW"/>
</dbReference>
<gene>
    <name evidence="2" type="ORF">SAMN04487993_100615</name>
</gene>
<feature type="domain" description="GST N-terminal" evidence="1">
    <location>
        <begin position="1"/>
        <end position="82"/>
    </location>
</feature>
<dbReference type="Pfam" id="PF13410">
    <property type="entry name" value="GST_C_2"/>
    <property type="match status" value="1"/>
</dbReference>
<dbReference type="SUPFAM" id="SSF52833">
    <property type="entry name" value="Thioredoxin-like"/>
    <property type="match status" value="1"/>
</dbReference>
<dbReference type="InterPro" id="IPR036249">
    <property type="entry name" value="Thioredoxin-like_sf"/>
</dbReference>
<reference evidence="3" key="1">
    <citation type="submission" date="2016-10" db="EMBL/GenBank/DDBJ databases">
        <authorList>
            <person name="Varghese N."/>
            <person name="Submissions S."/>
        </authorList>
    </citation>
    <scope>NUCLEOTIDE SEQUENCE [LARGE SCALE GENOMIC DNA]</scope>
    <source>
        <strain evidence="3">DSM 26424</strain>
    </source>
</reference>
<dbReference type="Gene3D" id="1.20.1050.10">
    <property type="match status" value="1"/>
</dbReference>
<protein>
    <submittedName>
        <fullName evidence="2">Glutathione S-transferase, N-terminal domain</fullName>
    </submittedName>
</protein>
<dbReference type="AlphaFoldDB" id="A0A1G8L802"/>
<accession>A0A1G8L802</accession>
<dbReference type="SUPFAM" id="SSF47616">
    <property type="entry name" value="GST C-terminal domain-like"/>
    <property type="match status" value="1"/>
</dbReference>
<dbReference type="Proteomes" id="UP000199093">
    <property type="component" value="Unassembled WGS sequence"/>
</dbReference>
<keyword evidence="3" id="KW-1185">Reference proteome</keyword>
<dbReference type="Pfam" id="PF13409">
    <property type="entry name" value="GST_N_2"/>
    <property type="match status" value="1"/>
</dbReference>
<dbReference type="Gene3D" id="3.40.30.10">
    <property type="entry name" value="Glutaredoxin"/>
    <property type="match status" value="1"/>
</dbReference>
<organism evidence="2 3">
    <name type="scientific">Salipiger marinus</name>
    <dbReference type="NCBI Taxonomy" id="555512"/>
    <lineage>
        <taxon>Bacteria</taxon>
        <taxon>Pseudomonadati</taxon>
        <taxon>Pseudomonadota</taxon>
        <taxon>Alphaproteobacteria</taxon>
        <taxon>Rhodobacterales</taxon>
        <taxon>Roseobacteraceae</taxon>
        <taxon>Salipiger</taxon>
    </lineage>
</organism>
<dbReference type="PROSITE" id="PS50404">
    <property type="entry name" value="GST_NTER"/>
    <property type="match status" value="1"/>
</dbReference>
<dbReference type="InterPro" id="IPR004045">
    <property type="entry name" value="Glutathione_S-Trfase_N"/>
</dbReference>
<proteinExistence type="predicted"/>
<dbReference type="OrthoDB" id="9795329at2"/>
<evidence type="ECO:0000313" key="2">
    <source>
        <dbReference type="EMBL" id="SDI51751.1"/>
    </source>
</evidence>
<name>A0A1G8L802_9RHOB</name>
<dbReference type="EMBL" id="FNEJ01000006">
    <property type="protein sequence ID" value="SDI51751.1"/>
    <property type="molecule type" value="Genomic_DNA"/>
</dbReference>
<evidence type="ECO:0000313" key="3">
    <source>
        <dbReference type="Proteomes" id="UP000199093"/>
    </source>
</evidence>
<dbReference type="CDD" id="cd03205">
    <property type="entry name" value="GST_C_6"/>
    <property type="match status" value="1"/>
</dbReference>
<evidence type="ECO:0000259" key="1">
    <source>
        <dbReference type="PROSITE" id="PS50404"/>
    </source>
</evidence>
<dbReference type="STRING" id="555512.SAMN04487993_100615"/>
<dbReference type="InterPro" id="IPR036282">
    <property type="entry name" value="Glutathione-S-Trfase_C_sf"/>
</dbReference>
<keyword evidence="2" id="KW-0808">Transferase</keyword>
<dbReference type="CDD" id="cd03049">
    <property type="entry name" value="GST_N_3"/>
    <property type="match status" value="1"/>
</dbReference>
<sequence length="201" mass="22304">MKLLKAGPSPFVRKVLVTLHETDQIGDVDMVDVTASPVAPDPALIAANPVGKIPALVRPDGPALYDSRVICRFLDHRAQSGLYPDSRIWDTLTLEATADGIMDAAVLIIYEERFRPREQVSMDWIEGQWGKVARALDALETRWLSHLAGPLDMGQIAVACALGYLDFRHDARKWRTGRDGLARWHEAFCTRPSMVATDPMA</sequence>
<dbReference type="RefSeq" id="WP_089845720.1">
    <property type="nucleotide sequence ID" value="NZ_FNEJ01000006.1"/>
</dbReference>